<dbReference type="OrthoDB" id="422206at2759"/>
<keyword evidence="2 5" id="KW-0812">Transmembrane</keyword>
<feature type="transmembrane region" description="Helical" evidence="5">
    <location>
        <begin position="167"/>
        <end position="185"/>
    </location>
</feature>
<dbReference type="SUPFAM" id="SSF103473">
    <property type="entry name" value="MFS general substrate transporter"/>
    <property type="match status" value="1"/>
</dbReference>
<organism evidence="6 7">
    <name type="scientific">Streblomastix strix</name>
    <dbReference type="NCBI Taxonomy" id="222440"/>
    <lineage>
        <taxon>Eukaryota</taxon>
        <taxon>Metamonada</taxon>
        <taxon>Preaxostyla</taxon>
        <taxon>Oxymonadida</taxon>
        <taxon>Streblomastigidae</taxon>
        <taxon>Streblomastix</taxon>
    </lineage>
</organism>
<gene>
    <name evidence="6" type="ORF">EZS28_019739</name>
</gene>
<feature type="transmembrane region" description="Helical" evidence="5">
    <location>
        <begin position="205"/>
        <end position="224"/>
    </location>
</feature>
<keyword evidence="3 5" id="KW-1133">Transmembrane helix</keyword>
<feature type="transmembrane region" description="Helical" evidence="5">
    <location>
        <begin position="128"/>
        <end position="147"/>
    </location>
</feature>
<evidence type="ECO:0000313" key="6">
    <source>
        <dbReference type="EMBL" id="KAA6384736.1"/>
    </source>
</evidence>
<evidence type="ECO:0000256" key="5">
    <source>
        <dbReference type="SAM" id="Phobius"/>
    </source>
</evidence>
<sequence length="247" mass="27710">MDYTLYVLNAVPETAINYYKEGKITMKMINYSIAAATLTYTILLFPLMFIISKYDNLKVFLVLAAYSTLLSCILRLIPTIFSSQLKYSFIYIIISSVIIKTGSMFSLSTPSKLSALWFSSNERVLSTSLSAISPIIGVAFCFIFSPLLAKIRWGYSKVEEFHGNMPLLLYSDLILQLILTVLMTFTFQSKPPRPPSYSDQQKAGIVSSLDTASAVVGAILLPILQKLKCLKQKNNARTGIRPMEWHI</sequence>
<comment type="caution">
    <text evidence="6">The sequence shown here is derived from an EMBL/GenBank/DDBJ whole genome shotgun (WGS) entry which is preliminary data.</text>
</comment>
<dbReference type="AlphaFoldDB" id="A0A5J4VR50"/>
<feature type="transmembrane region" description="Helical" evidence="5">
    <location>
        <begin position="89"/>
        <end position="108"/>
    </location>
</feature>
<dbReference type="PANTHER" id="PTHR10924">
    <property type="entry name" value="MAJOR FACILITATOR SUPERFAMILY PROTEIN-RELATED"/>
    <property type="match status" value="1"/>
</dbReference>
<evidence type="ECO:0000256" key="1">
    <source>
        <dbReference type="ARBA" id="ARBA00004141"/>
    </source>
</evidence>
<dbReference type="InterPro" id="IPR049680">
    <property type="entry name" value="FLVCR1-2_SLC49-like"/>
</dbReference>
<dbReference type="GO" id="GO:0016020">
    <property type="term" value="C:membrane"/>
    <property type="evidence" value="ECO:0007669"/>
    <property type="project" value="UniProtKB-SubCell"/>
</dbReference>
<reference evidence="6 7" key="1">
    <citation type="submission" date="2019-03" db="EMBL/GenBank/DDBJ databases">
        <title>Single cell metagenomics reveals metabolic interactions within the superorganism composed of flagellate Streblomastix strix and complex community of Bacteroidetes bacteria on its surface.</title>
        <authorList>
            <person name="Treitli S.C."/>
            <person name="Kolisko M."/>
            <person name="Husnik F."/>
            <person name="Keeling P."/>
            <person name="Hampl V."/>
        </authorList>
    </citation>
    <scope>NUCLEOTIDE SEQUENCE [LARGE SCALE GENOMIC DNA]</scope>
    <source>
        <strain evidence="6">ST1C</strain>
    </source>
</reference>
<name>A0A5J4VR50_9EUKA</name>
<evidence type="ECO:0000256" key="2">
    <source>
        <dbReference type="ARBA" id="ARBA00022692"/>
    </source>
</evidence>
<feature type="transmembrane region" description="Helical" evidence="5">
    <location>
        <begin position="28"/>
        <end position="51"/>
    </location>
</feature>
<keyword evidence="4 5" id="KW-0472">Membrane</keyword>
<dbReference type="EMBL" id="SNRW01005608">
    <property type="protein sequence ID" value="KAA6384736.1"/>
    <property type="molecule type" value="Genomic_DNA"/>
</dbReference>
<dbReference type="Proteomes" id="UP000324800">
    <property type="component" value="Unassembled WGS sequence"/>
</dbReference>
<evidence type="ECO:0000256" key="3">
    <source>
        <dbReference type="ARBA" id="ARBA00022989"/>
    </source>
</evidence>
<protein>
    <submittedName>
        <fullName evidence="6">Uncharacterized protein</fullName>
    </submittedName>
</protein>
<evidence type="ECO:0000313" key="7">
    <source>
        <dbReference type="Proteomes" id="UP000324800"/>
    </source>
</evidence>
<proteinExistence type="predicted"/>
<dbReference type="Gene3D" id="1.20.1250.20">
    <property type="entry name" value="MFS general substrate transporter like domains"/>
    <property type="match status" value="1"/>
</dbReference>
<dbReference type="PANTHER" id="PTHR10924:SF6">
    <property type="entry name" value="SOLUTE CARRIER FAMILY 49 MEMBER A3"/>
    <property type="match status" value="1"/>
</dbReference>
<accession>A0A5J4VR50</accession>
<feature type="transmembrane region" description="Helical" evidence="5">
    <location>
        <begin position="57"/>
        <end position="77"/>
    </location>
</feature>
<dbReference type="InterPro" id="IPR036259">
    <property type="entry name" value="MFS_trans_sf"/>
</dbReference>
<comment type="subcellular location">
    <subcellularLocation>
        <location evidence="1">Membrane</location>
        <topology evidence="1">Multi-pass membrane protein</topology>
    </subcellularLocation>
</comment>
<evidence type="ECO:0000256" key="4">
    <source>
        <dbReference type="ARBA" id="ARBA00023136"/>
    </source>
</evidence>